<comment type="caution">
    <text evidence="1">The sequence shown here is derived from an EMBL/GenBank/DDBJ whole genome shotgun (WGS) entry which is preliminary data.</text>
</comment>
<evidence type="ECO:0000313" key="1">
    <source>
        <dbReference type="EMBL" id="DAD35422.1"/>
    </source>
</evidence>
<protein>
    <submittedName>
        <fullName evidence="1">Uncharacterized protein</fullName>
    </submittedName>
</protein>
<gene>
    <name evidence="1" type="ORF">HUJ06_006062</name>
</gene>
<reference evidence="1 2" key="1">
    <citation type="journal article" date="2020" name="Mol. Biol. Evol.">
        <title>Distinct Expression and Methylation Patterns for Genes with Different Fates following a Single Whole-Genome Duplication in Flowering Plants.</title>
        <authorList>
            <person name="Shi T."/>
            <person name="Rahmani R.S."/>
            <person name="Gugger P.F."/>
            <person name="Wang M."/>
            <person name="Li H."/>
            <person name="Zhang Y."/>
            <person name="Li Z."/>
            <person name="Wang Q."/>
            <person name="Van de Peer Y."/>
            <person name="Marchal K."/>
            <person name="Chen J."/>
        </authorList>
    </citation>
    <scope>NUCLEOTIDE SEQUENCE [LARGE SCALE GENOMIC DNA]</scope>
    <source>
        <tissue evidence="1">Leaf</tissue>
    </source>
</reference>
<evidence type="ECO:0000313" key="2">
    <source>
        <dbReference type="Proteomes" id="UP000607653"/>
    </source>
</evidence>
<dbReference type="Proteomes" id="UP000607653">
    <property type="component" value="Unassembled WGS sequence"/>
</dbReference>
<name>A0A822YRZ2_NELNU</name>
<keyword evidence="2" id="KW-1185">Reference proteome</keyword>
<dbReference type="AlphaFoldDB" id="A0A822YRZ2"/>
<accession>A0A822YRZ2</accession>
<sequence length="82" mass="9809">MYFWNFDTQETMDSVLFTLDKRLGTFNLVSIVKRKQDRKENKTKKREQVQIYVVWHIETTSIDDSLLNHYSPSKNLVSILLN</sequence>
<dbReference type="EMBL" id="DUZY01000004">
    <property type="protein sequence ID" value="DAD35422.1"/>
    <property type="molecule type" value="Genomic_DNA"/>
</dbReference>
<proteinExistence type="predicted"/>
<organism evidence="1 2">
    <name type="scientific">Nelumbo nucifera</name>
    <name type="common">Sacred lotus</name>
    <dbReference type="NCBI Taxonomy" id="4432"/>
    <lineage>
        <taxon>Eukaryota</taxon>
        <taxon>Viridiplantae</taxon>
        <taxon>Streptophyta</taxon>
        <taxon>Embryophyta</taxon>
        <taxon>Tracheophyta</taxon>
        <taxon>Spermatophyta</taxon>
        <taxon>Magnoliopsida</taxon>
        <taxon>Proteales</taxon>
        <taxon>Nelumbonaceae</taxon>
        <taxon>Nelumbo</taxon>
    </lineage>
</organism>